<keyword evidence="2 5" id="KW-0349">Heme</keyword>
<evidence type="ECO:0000256" key="2">
    <source>
        <dbReference type="ARBA" id="ARBA00022617"/>
    </source>
</evidence>
<dbReference type="GeneID" id="19265163"/>
<evidence type="ECO:0000256" key="5">
    <source>
        <dbReference type="PIRSR" id="PIRSR602401-1"/>
    </source>
</evidence>
<dbReference type="InterPro" id="IPR002401">
    <property type="entry name" value="Cyt_P450_E_grp-I"/>
</dbReference>
<dbReference type="GO" id="GO:0005506">
    <property type="term" value="F:iron ion binding"/>
    <property type="evidence" value="ECO:0007669"/>
    <property type="project" value="InterPro"/>
</dbReference>
<dbReference type="InterPro" id="IPR001128">
    <property type="entry name" value="Cyt_P450"/>
</dbReference>
<dbReference type="GO" id="GO:0004497">
    <property type="term" value="F:monooxygenase activity"/>
    <property type="evidence" value="ECO:0007669"/>
    <property type="project" value="InterPro"/>
</dbReference>
<dbReference type="InterPro" id="IPR036396">
    <property type="entry name" value="Cyt_P450_sf"/>
</dbReference>
<dbReference type="GO" id="GO:0016705">
    <property type="term" value="F:oxidoreductase activity, acting on paired donors, with incorporation or reduction of molecular oxygen"/>
    <property type="evidence" value="ECO:0007669"/>
    <property type="project" value="InterPro"/>
</dbReference>
<protein>
    <recommendedName>
        <fullName evidence="8">Cytochrome P450</fullName>
    </recommendedName>
</protein>
<organism evidence="6 7">
    <name type="scientific">Pestalotiopsis fici (strain W106-1 / CGMCC3.15140)</name>
    <dbReference type="NCBI Taxonomy" id="1229662"/>
    <lineage>
        <taxon>Eukaryota</taxon>
        <taxon>Fungi</taxon>
        <taxon>Dikarya</taxon>
        <taxon>Ascomycota</taxon>
        <taxon>Pezizomycotina</taxon>
        <taxon>Sordariomycetes</taxon>
        <taxon>Xylariomycetidae</taxon>
        <taxon>Amphisphaeriales</taxon>
        <taxon>Sporocadaceae</taxon>
        <taxon>Pestalotiopsis</taxon>
    </lineage>
</organism>
<feature type="binding site" description="axial binding residue" evidence="5">
    <location>
        <position position="404"/>
    </location>
    <ligand>
        <name>heme</name>
        <dbReference type="ChEBI" id="CHEBI:30413"/>
    </ligand>
    <ligandPart>
        <name>Fe</name>
        <dbReference type="ChEBI" id="CHEBI:18248"/>
    </ligandPart>
</feature>
<dbReference type="InterPro" id="IPR050121">
    <property type="entry name" value="Cytochrome_P450_monoxygenase"/>
</dbReference>
<sequence length="460" mass="50984">MLSEESIIATTPEAIEEVMNIKSYDFQKPAHQRKLQAFFLGDGVASADEDDHRYLRKAIAPAFSHQRVRNMYSGFWRKSVQLTKGVDQAVTQSRSESTAQLLDVKIDDAPETAVIEMVHWANKVTLDLIGIATIGRDFQTLQDENDPIVANYEELLHPTTGKVVYLAASLMFGLNFVRRLPWQLPAKIDAVVSRLRSTCLDLVKEKRGSIDSGVEKGEDGSVASLLITSNDFSDGDIATHVQTCLPAGHETTASSFGWALYLLATHPDIQAALRDEIRKHVPSMVPNYHSPTDAELASILESLPLLNGVMNEAFRLFPALPVGVRATVRPTTLMGHQVPVGITAIICPWAVQRNPKVWGDNCDEFVPERWIDTDEKTGIRTPNKLGGASSTYAMLLFFYGPRTCPGQEFARAEMRCLLAAFVGKFEMALADPRKPILPHTITATRPKHGLHLRLTTLSDW</sequence>
<dbReference type="PANTHER" id="PTHR24305:SF166">
    <property type="entry name" value="CYTOCHROME P450 12A4, MITOCHONDRIAL-RELATED"/>
    <property type="match status" value="1"/>
</dbReference>
<dbReference type="Proteomes" id="UP000030651">
    <property type="component" value="Unassembled WGS sequence"/>
</dbReference>
<dbReference type="CDD" id="cd11069">
    <property type="entry name" value="CYP_FUM15-like"/>
    <property type="match status" value="1"/>
</dbReference>
<dbReference type="AlphaFoldDB" id="W3XLJ0"/>
<gene>
    <name evidence="6" type="ORF">PFICI_00150</name>
</gene>
<dbReference type="STRING" id="1229662.W3XLJ0"/>
<dbReference type="GO" id="GO:0020037">
    <property type="term" value="F:heme binding"/>
    <property type="evidence" value="ECO:0007669"/>
    <property type="project" value="InterPro"/>
</dbReference>
<dbReference type="OrthoDB" id="1470350at2759"/>
<evidence type="ECO:0000256" key="4">
    <source>
        <dbReference type="ARBA" id="ARBA00023004"/>
    </source>
</evidence>
<dbReference type="SUPFAM" id="SSF48264">
    <property type="entry name" value="Cytochrome P450"/>
    <property type="match status" value="1"/>
</dbReference>
<reference evidence="7" key="1">
    <citation type="journal article" date="2015" name="BMC Genomics">
        <title>Genomic and transcriptomic analysis of the endophytic fungus Pestalotiopsis fici reveals its lifestyle and high potential for synthesis of natural products.</title>
        <authorList>
            <person name="Wang X."/>
            <person name="Zhang X."/>
            <person name="Liu L."/>
            <person name="Xiang M."/>
            <person name="Wang W."/>
            <person name="Sun X."/>
            <person name="Che Y."/>
            <person name="Guo L."/>
            <person name="Liu G."/>
            <person name="Guo L."/>
            <person name="Wang C."/>
            <person name="Yin W.B."/>
            <person name="Stadler M."/>
            <person name="Zhang X."/>
            <person name="Liu X."/>
        </authorList>
    </citation>
    <scope>NUCLEOTIDE SEQUENCE [LARGE SCALE GENOMIC DNA]</scope>
    <source>
        <strain evidence="7">W106-1 / CGMCC3.15140</strain>
    </source>
</reference>
<dbReference type="RefSeq" id="XP_007826922.1">
    <property type="nucleotide sequence ID" value="XM_007828731.1"/>
</dbReference>
<keyword evidence="7" id="KW-1185">Reference proteome</keyword>
<evidence type="ECO:0000313" key="7">
    <source>
        <dbReference type="Proteomes" id="UP000030651"/>
    </source>
</evidence>
<evidence type="ECO:0000313" key="6">
    <source>
        <dbReference type="EMBL" id="ETS86322.1"/>
    </source>
</evidence>
<keyword evidence="3 5" id="KW-0479">Metal-binding</keyword>
<dbReference type="Pfam" id="PF00067">
    <property type="entry name" value="p450"/>
    <property type="match status" value="1"/>
</dbReference>
<dbReference type="EMBL" id="KI912109">
    <property type="protein sequence ID" value="ETS86322.1"/>
    <property type="molecule type" value="Genomic_DNA"/>
</dbReference>
<proteinExistence type="inferred from homology"/>
<dbReference type="eggNOG" id="KOG0157">
    <property type="taxonomic scope" value="Eukaryota"/>
</dbReference>
<dbReference type="PRINTS" id="PR00385">
    <property type="entry name" value="P450"/>
</dbReference>
<dbReference type="Gene3D" id="1.10.630.10">
    <property type="entry name" value="Cytochrome P450"/>
    <property type="match status" value="1"/>
</dbReference>
<dbReference type="PRINTS" id="PR00463">
    <property type="entry name" value="EP450I"/>
</dbReference>
<accession>W3XLJ0</accession>
<dbReference type="KEGG" id="pfy:PFICI_00150"/>
<evidence type="ECO:0000256" key="3">
    <source>
        <dbReference type="ARBA" id="ARBA00022723"/>
    </source>
</evidence>
<dbReference type="FunCoup" id="W3XLJ0">
    <property type="interactions" value="1490"/>
</dbReference>
<dbReference type="InParanoid" id="W3XLJ0"/>
<evidence type="ECO:0000256" key="1">
    <source>
        <dbReference type="ARBA" id="ARBA00010617"/>
    </source>
</evidence>
<dbReference type="PANTHER" id="PTHR24305">
    <property type="entry name" value="CYTOCHROME P450"/>
    <property type="match status" value="1"/>
</dbReference>
<dbReference type="HOGENOM" id="CLU_001570_5_11_1"/>
<name>W3XLJ0_PESFW</name>
<comment type="similarity">
    <text evidence="1">Belongs to the cytochrome P450 family.</text>
</comment>
<keyword evidence="4 5" id="KW-0408">Iron</keyword>
<comment type="cofactor">
    <cofactor evidence="5">
        <name>heme</name>
        <dbReference type="ChEBI" id="CHEBI:30413"/>
    </cofactor>
</comment>
<evidence type="ECO:0008006" key="8">
    <source>
        <dbReference type="Google" id="ProtNLM"/>
    </source>
</evidence>
<dbReference type="OMA" id="IQPAFRL"/>